<organism evidence="6 7">
    <name type="scientific">Gordonia defluvii</name>
    <dbReference type="NCBI Taxonomy" id="283718"/>
    <lineage>
        <taxon>Bacteria</taxon>
        <taxon>Bacillati</taxon>
        <taxon>Actinomycetota</taxon>
        <taxon>Actinomycetes</taxon>
        <taxon>Mycobacteriales</taxon>
        <taxon>Gordoniaceae</taxon>
        <taxon>Gordonia</taxon>
    </lineage>
</organism>
<evidence type="ECO:0000313" key="7">
    <source>
        <dbReference type="Proteomes" id="UP001501035"/>
    </source>
</evidence>
<feature type="domain" description="HTH tetR-type" evidence="5">
    <location>
        <begin position="19"/>
        <end position="79"/>
    </location>
</feature>
<evidence type="ECO:0000256" key="3">
    <source>
        <dbReference type="ARBA" id="ARBA00023163"/>
    </source>
</evidence>
<accession>A0ABN3YC50</accession>
<feature type="DNA-binding region" description="H-T-H motif" evidence="4">
    <location>
        <begin position="42"/>
        <end position="61"/>
    </location>
</feature>
<comment type="caution">
    <text evidence="6">The sequence shown here is derived from an EMBL/GenBank/DDBJ whole genome shotgun (WGS) entry which is preliminary data.</text>
</comment>
<dbReference type="PRINTS" id="PR00455">
    <property type="entry name" value="HTHTETR"/>
</dbReference>
<sequence length="401" mass="43250">MGYGLFTMTVQSARASRPADRRRQLIERAAELFVQRGYPHVSMADIARAAGVTAPSLYRHFTDKRDLLGAAVLTGVDDLEACTERALATPGSTEERVRALVELIAKRPDSASLWRWTGAYLTDEQNRDVALRTRAVLRRWSDALFRDAAELADWERSQLVWALLSVAGSSAVHTSRLSPTREIDELTNRALRLLNLRPAQAPPRLPGVPASPSTTRRDEILDAASRLFAEREYADVGVDEIGAAVGISGPSVYNHFSSKAAILVGIGQRSAARLEVGVMAAYGLSADPAEILAALVDSYVTVITATPDLSVSFNNSSALRNEPAATELLDSQRRYVARWIDLLAAAQGLTVAESGVGVHAALSIVNDAVRLRRGTSRPEFGAQMAHLMKGVLGACVATVEP</sequence>
<keyword evidence="1" id="KW-0805">Transcription regulation</keyword>
<evidence type="ECO:0000256" key="1">
    <source>
        <dbReference type="ARBA" id="ARBA00023015"/>
    </source>
</evidence>
<dbReference type="PROSITE" id="PS50977">
    <property type="entry name" value="HTH_TETR_2"/>
    <property type="match status" value="2"/>
</dbReference>
<dbReference type="InterPro" id="IPR050109">
    <property type="entry name" value="HTH-type_TetR-like_transc_reg"/>
</dbReference>
<dbReference type="PANTHER" id="PTHR30055">
    <property type="entry name" value="HTH-TYPE TRANSCRIPTIONAL REGULATOR RUTR"/>
    <property type="match status" value="1"/>
</dbReference>
<dbReference type="Gene3D" id="1.10.10.60">
    <property type="entry name" value="Homeodomain-like"/>
    <property type="match status" value="2"/>
</dbReference>
<proteinExistence type="predicted"/>
<dbReference type="EMBL" id="BAAAVS010000002">
    <property type="protein sequence ID" value="GAA3025283.1"/>
    <property type="molecule type" value="Genomic_DNA"/>
</dbReference>
<feature type="DNA-binding region" description="H-T-H motif" evidence="4">
    <location>
        <begin position="237"/>
        <end position="256"/>
    </location>
</feature>
<gene>
    <name evidence="6" type="ORF">GCM10010528_04010</name>
</gene>
<name>A0ABN3YC50_9ACTN</name>
<feature type="domain" description="HTH tetR-type" evidence="5">
    <location>
        <begin position="214"/>
        <end position="274"/>
    </location>
</feature>
<dbReference type="Gene3D" id="1.10.357.10">
    <property type="entry name" value="Tetracycline Repressor, domain 2"/>
    <property type="match status" value="2"/>
</dbReference>
<dbReference type="PANTHER" id="PTHR30055:SF234">
    <property type="entry name" value="HTH-TYPE TRANSCRIPTIONAL REGULATOR BETI"/>
    <property type="match status" value="1"/>
</dbReference>
<reference evidence="6 7" key="1">
    <citation type="journal article" date="2019" name="Int. J. Syst. Evol. Microbiol.">
        <title>The Global Catalogue of Microorganisms (GCM) 10K type strain sequencing project: providing services to taxonomists for standard genome sequencing and annotation.</title>
        <authorList>
            <consortium name="The Broad Institute Genomics Platform"/>
            <consortium name="The Broad Institute Genome Sequencing Center for Infectious Disease"/>
            <person name="Wu L."/>
            <person name="Ma J."/>
        </authorList>
    </citation>
    <scope>NUCLEOTIDE SEQUENCE [LARGE SCALE GENOMIC DNA]</scope>
    <source>
        <strain evidence="6 7">JCM 14234</strain>
    </source>
</reference>
<evidence type="ECO:0000259" key="5">
    <source>
        <dbReference type="PROSITE" id="PS50977"/>
    </source>
</evidence>
<dbReference type="InterPro" id="IPR009057">
    <property type="entry name" value="Homeodomain-like_sf"/>
</dbReference>
<evidence type="ECO:0000256" key="4">
    <source>
        <dbReference type="PROSITE-ProRule" id="PRU00335"/>
    </source>
</evidence>
<protein>
    <submittedName>
        <fullName evidence="6">TetR/AcrR family transcriptional regulator</fullName>
    </submittedName>
</protein>
<dbReference type="Proteomes" id="UP001501035">
    <property type="component" value="Unassembled WGS sequence"/>
</dbReference>
<dbReference type="PROSITE" id="PS01081">
    <property type="entry name" value="HTH_TETR_1"/>
    <property type="match status" value="1"/>
</dbReference>
<keyword evidence="7" id="KW-1185">Reference proteome</keyword>
<dbReference type="Pfam" id="PF00440">
    <property type="entry name" value="TetR_N"/>
    <property type="match status" value="2"/>
</dbReference>
<dbReference type="SUPFAM" id="SSF46689">
    <property type="entry name" value="Homeodomain-like"/>
    <property type="match status" value="2"/>
</dbReference>
<dbReference type="InterPro" id="IPR001647">
    <property type="entry name" value="HTH_TetR"/>
</dbReference>
<evidence type="ECO:0000313" key="6">
    <source>
        <dbReference type="EMBL" id="GAA3025283.1"/>
    </source>
</evidence>
<keyword evidence="3" id="KW-0804">Transcription</keyword>
<evidence type="ECO:0000256" key="2">
    <source>
        <dbReference type="ARBA" id="ARBA00023125"/>
    </source>
</evidence>
<dbReference type="InterPro" id="IPR023772">
    <property type="entry name" value="DNA-bd_HTH_TetR-type_CS"/>
</dbReference>
<keyword evidence="2 4" id="KW-0238">DNA-binding</keyword>